<evidence type="ECO:0000313" key="2">
    <source>
        <dbReference type="Proteomes" id="UP001216172"/>
    </source>
</evidence>
<protein>
    <submittedName>
        <fullName evidence="1">Uncharacterized protein</fullName>
    </submittedName>
</protein>
<sequence length="481" mass="51048">MDAALLRQSGNDVWHSGNVTPVEEGTDVSFQSVYLTDADNAFSWEDGAHWISGNDGGGNVNLRFGHNHMNNTAQEGQTERFTHDGTAFYIGGNVDAGSGELKMKVATNGGAGTEEAVTWGSEFALSGTYMSWGGDTELDGALGIGIAPISPNDLTIYGGPGIEGASIHMVNGSSGTTASDGFWFGFSDKAYFWNYENVDTVFANNNTPVFTMKANGDAVASNGLGVGGATPDASNAFAFYGTNLLLNSGSDINMKFNKNAVGDDASMTWQTGFSTKALAGLLGNDDWTLKVGSGFNTAIVADEDTGEVSMPNTPKFNEFTHALGGAYLLDPGEINGWGARGPVDESLTTDLGNTQTTNWSRAAGGLMFPFDVRLKRFQCFHYNSNAAAEAWGWAIARQSKAATTTVGTNNRTTTVLLNEVVDNGGVGPRNYLNNVNQQTDITLDEVIPAGEIIVLGVDAPTAISTNYYVYMMSGYFLFERI</sequence>
<dbReference type="Proteomes" id="UP001216172">
    <property type="component" value="Segment"/>
</dbReference>
<dbReference type="EMBL" id="OQ376858">
    <property type="protein sequence ID" value="WFG40900.1"/>
    <property type="molecule type" value="Genomic_DNA"/>
</dbReference>
<organism evidence="1 2">
    <name type="scientific">Paracoccus phage ParMal1</name>
    <dbReference type="NCBI Taxonomy" id="3032416"/>
    <lineage>
        <taxon>Viruses</taxon>
        <taxon>Duplodnaviria</taxon>
        <taxon>Heunggongvirae</taxon>
        <taxon>Uroviricota</taxon>
        <taxon>Caudoviricetes</taxon>
        <taxon>Autographivirales</taxon>
        <taxon>Autographivirales incertae sedis</taxon>
        <taxon>Mallvirus</taxon>
        <taxon>Mallvirus ParMal1</taxon>
    </lineage>
</organism>
<reference evidence="1" key="1">
    <citation type="submission" date="2023-02" db="EMBL/GenBank/DDBJ databases">
        <authorList>
            <person name="Rihtman B."/>
        </authorList>
    </citation>
    <scope>NUCLEOTIDE SEQUENCE</scope>
</reference>
<name>A0AAF0JIT4_9CAUD</name>
<gene>
    <name evidence="1" type="ORF">ParaMal1_00016</name>
</gene>
<keyword evidence="2" id="KW-1185">Reference proteome</keyword>
<proteinExistence type="predicted"/>
<accession>A0AAF0JIT4</accession>
<evidence type="ECO:0000313" key="1">
    <source>
        <dbReference type="EMBL" id="WFG40900.1"/>
    </source>
</evidence>